<feature type="domain" description="CMP/dCMP-type deaminase" evidence="3">
    <location>
        <begin position="1"/>
        <end position="111"/>
    </location>
</feature>
<dbReference type="InterPro" id="IPR016193">
    <property type="entry name" value="Cytidine_deaminase-like"/>
</dbReference>
<reference evidence="4 5" key="1">
    <citation type="submission" date="2024-06" db="EMBL/GenBank/DDBJ databases">
        <authorList>
            <person name="Chen R.Y."/>
        </authorList>
    </citation>
    <scope>NUCLEOTIDE SEQUENCE [LARGE SCALE GENOMIC DNA]</scope>
    <source>
        <strain evidence="4 5">D2</strain>
    </source>
</reference>
<dbReference type="Proteomes" id="UP001467690">
    <property type="component" value="Unassembled WGS sequence"/>
</dbReference>
<evidence type="ECO:0000256" key="2">
    <source>
        <dbReference type="ARBA" id="ARBA00022833"/>
    </source>
</evidence>
<dbReference type="PANTHER" id="PTHR11079:SF179">
    <property type="entry name" value="TRNA(ADENINE(34)) DEAMINASE, CHLOROPLASTIC"/>
    <property type="match status" value="1"/>
</dbReference>
<organism evidence="4 5">
    <name type="scientific">Catenovulum sediminis</name>
    <dbReference type="NCBI Taxonomy" id="1740262"/>
    <lineage>
        <taxon>Bacteria</taxon>
        <taxon>Pseudomonadati</taxon>
        <taxon>Pseudomonadota</taxon>
        <taxon>Gammaproteobacteria</taxon>
        <taxon>Alteromonadales</taxon>
        <taxon>Alteromonadaceae</taxon>
        <taxon>Catenovulum</taxon>
    </lineage>
</organism>
<accession>A0ABV1REB5</accession>
<dbReference type="InterPro" id="IPR016192">
    <property type="entry name" value="APOBEC/CMP_deaminase_Zn-bd"/>
</dbReference>
<dbReference type="EMBL" id="JBELOE010000102">
    <property type="protein sequence ID" value="MER2491269.1"/>
    <property type="molecule type" value="Genomic_DNA"/>
</dbReference>
<keyword evidence="2" id="KW-0862">Zinc</keyword>
<protein>
    <submittedName>
        <fullName evidence="4">Nucleoside deaminase</fullName>
        <ecNumber evidence="4">3.5.4.33</ecNumber>
    </submittedName>
</protein>
<dbReference type="CDD" id="cd01285">
    <property type="entry name" value="nucleoside_deaminase"/>
    <property type="match status" value="1"/>
</dbReference>
<keyword evidence="5" id="KW-1185">Reference proteome</keyword>
<name>A0ABV1REB5_9ALTE</name>
<evidence type="ECO:0000313" key="4">
    <source>
        <dbReference type="EMBL" id="MER2491269.1"/>
    </source>
</evidence>
<sequence>MKHEKYMEIALSEAKIALDKGNIPIGACIVLDEEVISKAHNEVDSLKSDLMHAEMSAIQRVTDILVRNKRKAVIYSTLEPCAMCAGALVNVGIAQLVYGAQDKYVGAIDALKTNEYYYKKLQNVVPGVLAHQSQDLLNHYVQKHNCRHHLSG</sequence>
<dbReference type="InterPro" id="IPR002125">
    <property type="entry name" value="CMP_dCMP_dom"/>
</dbReference>
<dbReference type="PANTHER" id="PTHR11079">
    <property type="entry name" value="CYTOSINE DEAMINASE FAMILY MEMBER"/>
    <property type="match status" value="1"/>
</dbReference>
<dbReference type="GO" id="GO:0052717">
    <property type="term" value="F:tRNA-specific adenosine-34 deaminase activity"/>
    <property type="evidence" value="ECO:0007669"/>
    <property type="project" value="UniProtKB-EC"/>
</dbReference>
<evidence type="ECO:0000256" key="1">
    <source>
        <dbReference type="ARBA" id="ARBA00022723"/>
    </source>
</evidence>
<dbReference type="Pfam" id="PF00383">
    <property type="entry name" value="dCMP_cyt_deam_1"/>
    <property type="match status" value="1"/>
</dbReference>
<dbReference type="PROSITE" id="PS51747">
    <property type="entry name" value="CYT_DCMP_DEAMINASES_2"/>
    <property type="match status" value="1"/>
</dbReference>
<keyword evidence="4" id="KW-0378">Hydrolase</keyword>
<gene>
    <name evidence="4" type="ORF">ABS311_05165</name>
</gene>
<keyword evidence="1" id="KW-0479">Metal-binding</keyword>
<proteinExistence type="predicted"/>
<comment type="caution">
    <text evidence="4">The sequence shown here is derived from an EMBL/GenBank/DDBJ whole genome shotgun (WGS) entry which is preliminary data.</text>
</comment>
<evidence type="ECO:0000259" key="3">
    <source>
        <dbReference type="PROSITE" id="PS51747"/>
    </source>
</evidence>
<dbReference type="Gene3D" id="3.40.140.10">
    <property type="entry name" value="Cytidine Deaminase, domain 2"/>
    <property type="match status" value="1"/>
</dbReference>
<dbReference type="PROSITE" id="PS00903">
    <property type="entry name" value="CYT_DCMP_DEAMINASES_1"/>
    <property type="match status" value="1"/>
</dbReference>
<evidence type="ECO:0000313" key="5">
    <source>
        <dbReference type="Proteomes" id="UP001467690"/>
    </source>
</evidence>
<dbReference type="RefSeq" id="WP_143873146.1">
    <property type="nucleotide sequence ID" value="NZ_CP041661.1"/>
</dbReference>
<dbReference type="EC" id="3.5.4.33" evidence="4"/>
<dbReference type="SUPFAM" id="SSF53927">
    <property type="entry name" value="Cytidine deaminase-like"/>
    <property type="match status" value="1"/>
</dbReference>